<feature type="domain" description="Outer membrane protein beta-barrel" evidence="3">
    <location>
        <begin position="11"/>
        <end position="240"/>
    </location>
</feature>
<evidence type="ECO:0000259" key="3">
    <source>
        <dbReference type="Pfam" id="PF13505"/>
    </source>
</evidence>
<feature type="chain" id="PRO_5012194402" evidence="2">
    <location>
        <begin position="24"/>
        <end position="289"/>
    </location>
</feature>
<evidence type="ECO:0000256" key="1">
    <source>
        <dbReference type="ARBA" id="ARBA00022729"/>
    </source>
</evidence>
<dbReference type="InterPro" id="IPR027385">
    <property type="entry name" value="Beta-barrel_OMP"/>
</dbReference>
<feature type="signal peptide" evidence="2">
    <location>
        <begin position="1"/>
        <end position="23"/>
    </location>
</feature>
<dbReference type="InterPro" id="IPR011250">
    <property type="entry name" value="OMP/PagP_B-barrel"/>
</dbReference>
<organism evidence="4 5">
    <name type="scientific">Rhodoblastus acidophilus</name>
    <name type="common">Rhodopseudomonas acidophila</name>
    <dbReference type="NCBI Taxonomy" id="1074"/>
    <lineage>
        <taxon>Bacteria</taxon>
        <taxon>Pseudomonadati</taxon>
        <taxon>Pseudomonadota</taxon>
        <taxon>Alphaproteobacteria</taxon>
        <taxon>Hyphomicrobiales</taxon>
        <taxon>Rhodoblastaceae</taxon>
        <taxon>Rhodoblastus</taxon>
    </lineage>
</organism>
<evidence type="ECO:0000313" key="4">
    <source>
        <dbReference type="EMBL" id="SNB78189.1"/>
    </source>
</evidence>
<sequence length="289" mass="30477">MGRFKALTFASVLALGAGQAAQAADLLPPPPPLEAPPLRGAVEDSGFYLRVDAGLANTNASGLRSTFGDGSTTASLGATTGPVSLGDPTILGLGAGYQFNNWFRADVTGEYRNAANYHSSMKYQSVYTASCLPGSGLYCTDEYTGVAKAGLFLANGYLDMGSWFGFTPYVGGGVGLTVYQTSGVRDQSIYPLDGSVGFAPNYTGTNFAWALMAGVGYHITANLMLDVGYRYVNMGAFKTGAIACNNQLNGSCHWEVQHFDVASNDVRIGLRWMDAPAAYDPGLPVRAKY</sequence>
<keyword evidence="5" id="KW-1185">Reference proteome</keyword>
<dbReference type="SUPFAM" id="SSF56925">
    <property type="entry name" value="OMPA-like"/>
    <property type="match status" value="1"/>
</dbReference>
<dbReference type="OrthoDB" id="5643626at2"/>
<evidence type="ECO:0000313" key="5">
    <source>
        <dbReference type="Proteomes" id="UP000198418"/>
    </source>
</evidence>
<gene>
    <name evidence="4" type="ORF">SAMN06265338_10978</name>
</gene>
<dbReference type="RefSeq" id="WP_158255287.1">
    <property type="nucleotide sequence ID" value="NZ_FYDG01000009.1"/>
</dbReference>
<dbReference type="Gene3D" id="2.40.160.20">
    <property type="match status" value="1"/>
</dbReference>
<dbReference type="Proteomes" id="UP000198418">
    <property type="component" value="Unassembled WGS sequence"/>
</dbReference>
<dbReference type="AlphaFoldDB" id="A0A212RZR1"/>
<keyword evidence="1 2" id="KW-0732">Signal</keyword>
<proteinExistence type="predicted"/>
<protein>
    <submittedName>
        <fullName evidence="4">Opacity protein</fullName>
    </submittedName>
</protein>
<name>A0A212RZR1_RHOAC</name>
<reference evidence="5" key="1">
    <citation type="submission" date="2017-06" db="EMBL/GenBank/DDBJ databases">
        <authorList>
            <person name="Varghese N."/>
            <person name="Submissions S."/>
        </authorList>
    </citation>
    <scope>NUCLEOTIDE SEQUENCE [LARGE SCALE GENOMIC DNA]</scope>
    <source>
        <strain evidence="5">DSM 137</strain>
    </source>
</reference>
<dbReference type="EMBL" id="FYDG01000009">
    <property type="protein sequence ID" value="SNB78189.1"/>
    <property type="molecule type" value="Genomic_DNA"/>
</dbReference>
<dbReference type="Pfam" id="PF13505">
    <property type="entry name" value="OMP_b-brl"/>
    <property type="match status" value="1"/>
</dbReference>
<evidence type="ECO:0000256" key="2">
    <source>
        <dbReference type="SAM" id="SignalP"/>
    </source>
</evidence>
<accession>A0A212RZR1</accession>